<name>A0A1D7QL55_9SPHI</name>
<dbReference type="EMBL" id="CP017141">
    <property type="protein sequence ID" value="AOM79377.1"/>
    <property type="molecule type" value="Genomic_DNA"/>
</dbReference>
<dbReference type="Proteomes" id="UP000094313">
    <property type="component" value="Chromosome"/>
</dbReference>
<evidence type="ECO:0000259" key="1">
    <source>
        <dbReference type="Pfam" id="PF14534"/>
    </source>
</evidence>
<organism evidence="2 3">
    <name type="scientific">Pedobacter steynii</name>
    <dbReference type="NCBI Taxonomy" id="430522"/>
    <lineage>
        <taxon>Bacteria</taxon>
        <taxon>Pseudomonadati</taxon>
        <taxon>Bacteroidota</taxon>
        <taxon>Sphingobacteriia</taxon>
        <taxon>Sphingobacteriales</taxon>
        <taxon>Sphingobacteriaceae</taxon>
        <taxon>Pedobacter</taxon>
    </lineage>
</organism>
<evidence type="ECO:0000313" key="2">
    <source>
        <dbReference type="EMBL" id="AOM79377.1"/>
    </source>
</evidence>
<dbReference type="Gene3D" id="3.10.450.50">
    <property type="match status" value="1"/>
</dbReference>
<proteinExistence type="predicted"/>
<protein>
    <submittedName>
        <fullName evidence="2">DUF4440 domain-containing protein</fullName>
    </submittedName>
</protein>
<dbReference type="SUPFAM" id="SSF54427">
    <property type="entry name" value="NTF2-like"/>
    <property type="match status" value="1"/>
</dbReference>
<evidence type="ECO:0000313" key="3">
    <source>
        <dbReference type="Proteomes" id="UP000094313"/>
    </source>
</evidence>
<dbReference type="KEGG" id="psty:BFS30_20700"/>
<dbReference type="AlphaFoldDB" id="A0A1D7QL55"/>
<keyword evidence="3" id="KW-1185">Reference proteome</keyword>
<feature type="domain" description="DUF4440" evidence="1">
    <location>
        <begin position="10"/>
        <end position="115"/>
    </location>
</feature>
<accession>A0A1D7QL55</accession>
<dbReference type="InterPro" id="IPR032710">
    <property type="entry name" value="NTF2-like_dom_sf"/>
</dbReference>
<gene>
    <name evidence="2" type="ORF">BFS30_20700</name>
</gene>
<sequence length="124" mass="14073">MDNKLTENNILEQENKLYNAIKDGNITALDQLLHDDLLFILPSGETITKENDLDTYRDGALKVDELLPEIENLNIIDDLAVITLTMKLKGKFNDVPFEGNYRYIRFWKKFGDGIKVVGGSGRAI</sequence>
<dbReference type="Pfam" id="PF14534">
    <property type="entry name" value="DUF4440"/>
    <property type="match status" value="1"/>
</dbReference>
<dbReference type="RefSeq" id="WP_069381039.1">
    <property type="nucleotide sequence ID" value="NZ_CP017141.1"/>
</dbReference>
<reference evidence="2 3" key="1">
    <citation type="submission" date="2016-08" db="EMBL/GenBank/DDBJ databases">
        <authorList>
            <person name="Seilhamer J.J."/>
        </authorList>
    </citation>
    <scope>NUCLEOTIDE SEQUENCE [LARGE SCALE GENOMIC DNA]</scope>
    <source>
        <strain evidence="2 3">DX4</strain>
    </source>
</reference>
<dbReference type="OrthoDB" id="997066at2"/>
<dbReference type="InterPro" id="IPR027843">
    <property type="entry name" value="DUF4440"/>
</dbReference>